<dbReference type="AlphaFoldDB" id="A0A368KR34"/>
<dbReference type="Proteomes" id="UP000253562">
    <property type="component" value="Unassembled WGS sequence"/>
</dbReference>
<reference evidence="1 2" key="1">
    <citation type="submission" date="2018-07" db="EMBL/GenBank/DDBJ databases">
        <title>Comparative genomes isolates from brazilian mangrove.</title>
        <authorList>
            <person name="De Araujo J.E."/>
            <person name="Taketani R.G."/>
            <person name="Silva M.C.P."/>
            <person name="Lourenco M.V."/>
            <person name="Oliveira V.M."/>
            <person name="Andreote F.D."/>
        </authorList>
    </citation>
    <scope>NUCLEOTIDE SEQUENCE [LARGE SCALE GENOMIC DNA]</scope>
    <source>
        <strain evidence="1 2">HEX PRIS-MGV</strain>
    </source>
</reference>
<evidence type="ECO:0000313" key="1">
    <source>
        <dbReference type="EMBL" id="RCS49348.1"/>
    </source>
</evidence>
<sequence length="173" mass="19632">MTSLRHDFVFRLLLLVLLAWVVPGCQPQSEELTHAKRLLRISQGLTKSGERTGVVTQPWFQGQKIDLAELDQALAKGKQDILQVRKEFELVSVPDTPKSRHFSKLVGEYIDWQIDVALPAFQEVADLIKQENPASPATRQHVMELLITMNDNERARKREINAQARAMGASIQH</sequence>
<dbReference type="OrthoDB" id="9928463at2"/>
<dbReference type="EMBL" id="QPEX01000024">
    <property type="protein sequence ID" value="RCS49348.1"/>
    <property type="molecule type" value="Genomic_DNA"/>
</dbReference>
<evidence type="ECO:0000313" key="2">
    <source>
        <dbReference type="Proteomes" id="UP000253562"/>
    </source>
</evidence>
<organism evidence="1 2">
    <name type="scientific">Bremerella cremea</name>
    <dbReference type="NCBI Taxonomy" id="1031537"/>
    <lineage>
        <taxon>Bacteria</taxon>
        <taxon>Pseudomonadati</taxon>
        <taxon>Planctomycetota</taxon>
        <taxon>Planctomycetia</taxon>
        <taxon>Pirellulales</taxon>
        <taxon>Pirellulaceae</taxon>
        <taxon>Bremerella</taxon>
    </lineage>
</organism>
<comment type="caution">
    <text evidence="1">The sequence shown here is derived from an EMBL/GenBank/DDBJ whole genome shotgun (WGS) entry which is preliminary data.</text>
</comment>
<protein>
    <submittedName>
        <fullName evidence="1">Uncharacterized protein</fullName>
    </submittedName>
</protein>
<gene>
    <name evidence="1" type="ORF">DTL42_12510</name>
</gene>
<proteinExistence type="predicted"/>
<name>A0A368KR34_9BACT</name>
<dbReference type="RefSeq" id="WP_114369062.1">
    <property type="nucleotide sequence ID" value="NZ_QPEX01000024.1"/>
</dbReference>
<accession>A0A368KR34</accession>